<sequence>MAPQCPIVLKSQFKWDYSVDEAFLASIFCQE</sequence>
<gene>
    <name evidence="1" type="ORF">HG66A1_23890</name>
</gene>
<keyword evidence="2" id="KW-1185">Reference proteome</keyword>
<dbReference type="EMBL" id="CP036266">
    <property type="protein sequence ID" value="QDT20601.1"/>
    <property type="molecule type" value="Genomic_DNA"/>
</dbReference>
<reference evidence="1 2" key="1">
    <citation type="submission" date="2019-02" db="EMBL/GenBank/DDBJ databases">
        <title>Deep-cultivation of Planctomycetes and their phenomic and genomic characterization uncovers novel biology.</title>
        <authorList>
            <person name="Wiegand S."/>
            <person name="Jogler M."/>
            <person name="Boedeker C."/>
            <person name="Pinto D."/>
            <person name="Vollmers J."/>
            <person name="Rivas-Marin E."/>
            <person name="Kohn T."/>
            <person name="Peeters S.H."/>
            <person name="Heuer A."/>
            <person name="Rast P."/>
            <person name="Oberbeckmann S."/>
            <person name="Bunk B."/>
            <person name="Jeske O."/>
            <person name="Meyerdierks A."/>
            <person name="Storesund J.E."/>
            <person name="Kallscheuer N."/>
            <person name="Luecker S."/>
            <person name="Lage O.M."/>
            <person name="Pohl T."/>
            <person name="Merkel B.J."/>
            <person name="Hornburger P."/>
            <person name="Mueller R.-W."/>
            <person name="Bruemmer F."/>
            <person name="Labrenz M."/>
            <person name="Spormann A.M."/>
            <person name="Op den Camp H."/>
            <person name="Overmann J."/>
            <person name="Amann R."/>
            <person name="Jetten M.S.M."/>
            <person name="Mascher T."/>
            <person name="Medema M.H."/>
            <person name="Devos D.P."/>
            <person name="Kaster A.-K."/>
            <person name="Ovreas L."/>
            <person name="Rohde M."/>
            <person name="Galperin M.Y."/>
            <person name="Jogler C."/>
        </authorList>
    </citation>
    <scope>NUCLEOTIDE SEQUENCE [LARGE SCALE GENOMIC DNA]</scope>
    <source>
        <strain evidence="1 2">HG66A1</strain>
    </source>
</reference>
<accession>A0A517PMJ6</accession>
<evidence type="ECO:0000313" key="1">
    <source>
        <dbReference type="EMBL" id="QDT20601.1"/>
    </source>
</evidence>
<name>A0A517PMJ6_9PLAN</name>
<dbReference type="AlphaFoldDB" id="A0A517PMJ6"/>
<protein>
    <submittedName>
        <fullName evidence="1">Uncharacterized protein</fullName>
    </submittedName>
</protein>
<dbReference type="Proteomes" id="UP000320421">
    <property type="component" value="Chromosome"/>
</dbReference>
<proteinExistence type="predicted"/>
<organism evidence="1 2">
    <name type="scientific">Gimesia chilikensis</name>
    <dbReference type="NCBI Taxonomy" id="2605989"/>
    <lineage>
        <taxon>Bacteria</taxon>
        <taxon>Pseudomonadati</taxon>
        <taxon>Planctomycetota</taxon>
        <taxon>Planctomycetia</taxon>
        <taxon>Planctomycetales</taxon>
        <taxon>Planctomycetaceae</taxon>
        <taxon>Gimesia</taxon>
    </lineage>
</organism>
<evidence type="ECO:0000313" key="2">
    <source>
        <dbReference type="Proteomes" id="UP000320421"/>
    </source>
</evidence>